<protein>
    <submittedName>
        <fullName evidence="2 4">Uncharacterized protein</fullName>
    </submittedName>
</protein>
<dbReference type="Gene3D" id="3.40.50.300">
    <property type="entry name" value="P-loop containing nucleotide triphosphate hydrolases"/>
    <property type="match status" value="1"/>
</dbReference>
<dbReference type="AlphaFoldDB" id="A0A6A6XYL0"/>
<proteinExistence type="predicted"/>
<gene>
    <name evidence="2 4" type="ORF">BDZ99DRAFT_403597</name>
</gene>
<reference evidence="2 4" key="1">
    <citation type="journal article" date="2020" name="Stud. Mycol.">
        <title>101 Dothideomycetes genomes: a test case for predicting lifestyles and emergence of pathogens.</title>
        <authorList>
            <person name="Haridas S."/>
            <person name="Albert R."/>
            <person name="Binder M."/>
            <person name="Bloem J."/>
            <person name="Labutti K."/>
            <person name="Salamov A."/>
            <person name="Andreopoulos B."/>
            <person name="Baker S."/>
            <person name="Barry K."/>
            <person name="Bills G."/>
            <person name="Bluhm B."/>
            <person name="Cannon C."/>
            <person name="Castanera R."/>
            <person name="Culley D."/>
            <person name="Daum C."/>
            <person name="Ezra D."/>
            <person name="Gonzalez J."/>
            <person name="Henrissat B."/>
            <person name="Kuo A."/>
            <person name="Liang C."/>
            <person name="Lipzen A."/>
            <person name="Lutzoni F."/>
            <person name="Magnuson J."/>
            <person name="Mondo S."/>
            <person name="Nolan M."/>
            <person name="Ohm R."/>
            <person name="Pangilinan J."/>
            <person name="Park H.-J."/>
            <person name="Ramirez L."/>
            <person name="Alfaro M."/>
            <person name="Sun H."/>
            <person name="Tritt A."/>
            <person name="Yoshinaga Y."/>
            <person name="Zwiers L.-H."/>
            <person name="Turgeon B."/>
            <person name="Goodwin S."/>
            <person name="Spatafora J."/>
            <person name="Crous P."/>
            <person name="Grigoriev I."/>
        </authorList>
    </citation>
    <scope>NUCLEOTIDE SEQUENCE</scope>
    <source>
        <strain evidence="2 4">CBS 304.34</strain>
    </source>
</reference>
<keyword evidence="1" id="KW-1133">Transmembrane helix</keyword>
<dbReference type="Proteomes" id="UP000504636">
    <property type="component" value="Unplaced"/>
</dbReference>
<dbReference type="RefSeq" id="XP_033568307.1">
    <property type="nucleotide sequence ID" value="XM_033716350.1"/>
</dbReference>
<evidence type="ECO:0000256" key="1">
    <source>
        <dbReference type="SAM" id="Phobius"/>
    </source>
</evidence>
<evidence type="ECO:0000313" key="4">
    <source>
        <dbReference type="RefSeq" id="XP_033568307.1"/>
    </source>
</evidence>
<keyword evidence="1" id="KW-0812">Transmembrane</keyword>
<dbReference type="OrthoDB" id="2115716at2759"/>
<sequence>KRSIIFYSMLGNRKIISIKALINALYKRPDLVLSLYIKSFKNYKGPQVSIYSIFIQAQALALYLLIFKDLDSLVQNKIRSYFLNKVNRLELNNRIFIIRSINYFNKLDPAIIKRLSWFN</sequence>
<organism evidence="2">
    <name type="scientific">Mytilinidion resinicola</name>
    <dbReference type="NCBI Taxonomy" id="574789"/>
    <lineage>
        <taxon>Eukaryota</taxon>
        <taxon>Fungi</taxon>
        <taxon>Dikarya</taxon>
        <taxon>Ascomycota</taxon>
        <taxon>Pezizomycotina</taxon>
        <taxon>Dothideomycetes</taxon>
        <taxon>Pleosporomycetidae</taxon>
        <taxon>Mytilinidiales</taxon>
        <taxon>Mytilinidiaceae</taxon>
        <taxon>Mytilinidion</taxon>
    </lineage>
</organism>
<feature type="transmembrane region" description="Helical" evidence="1">
    <location>
        <begin position="48"/>
        <end position="67"/>
    </location>
</feature>
<reference evidence="4" key="3">
    <citation type="submission" date="2025-04" db="UniProtKB">
        <authorList>
            <consortium name="RefSeq"/>
        </authorList>
    </citation>
    <scope>IDENTIFICATION</scope>
    <source>
        <strain evidence="4">CBS 304.34</strain>
    </source>
</reference>
<keyword evidence="3" id="KW-1185">Reference proteome</keyword>
<reference evidence="4" key="2">
    <citation type="submission" date="2020-04" db="EMBL/GenBank/DDBJ databases">
        <authorList>
            <consortium name="NCBI Genome Project"/>
        </authorList>
    </citation>
    <scope>NUCLEOTIDE SEQUENCE</scope>
    <source>
        <strain evidence="4">CBS 304.34</strain>
    </source>
</reference>
<feature type="non-terminal residue" evidence="2">
    <location>
        <position position="1"/>
    </location>
</feature>
<accession>A0A6A6XYL0</accession>
<dbReference type="GeneID" id="54457243"/>
<name>A0A6A6XYL0_9PEZI</name>
<evidence type="ECO:0000313" key="3">
    <source>
        <dbReference type="Proteomes" id="UP000504636"/>
    </source>
</evidence>
<dbReference type="EMBL" id="MU003732">
    <property type="protein sequence ID" value="KAF2801343.1"/>
    <property type="molecule type" value="Genomic_DNA"/>
</dbReference>
<dbReference type="InterPro" id="IPR027417">
    <property type="entry name" value="P-loop_NTPase"/>
</dbReference>
<evidence type="ECO:0000313" key="2">
    <source>
        <dbReference type="EMBL" id="KAF2801343.1"/>
    </source>
</evidence>
<keyword evidence="1" id="KW-0472">Membrane</keyword>